<dbReference type="FunFam" id="1.10.110.10:FF:000001">
    <property type="entry name" value="Bifunctional inhibitor/lipid-transfer protein/seed storage 2S albumin superfamily protein"/>
    <property type="match status" value="1"/>
</dbReference>
<evidence type="ECO:0000256" key="6">
    <source>
        <dbReference type="ARBA" id="ARBA00023157"/>
    </source>
</evidence>
<feature type="region of interest" description="Disordered" evidence="9">
    <location>
        <begin position="115"/>
        <end position="211"/>
    </location>
</feature>
<evidence type="ECO:0000256" key="2">
    <source>
        <dbReference type="ARBA" id="ARBA00009748"/>
    </source>
</evidence>
<evidence type="ECO:0000256" key="3">
    <source>
        <dbReference type="ARBA" id="ARBA00022475"/>
    </source>
</evidence>
<evidence type="ECO:0000256" key="5">
    <source>
        <dbReference type="ARBA" id="ARBA00022729"/>
    </source>
</evidence>
<dbReference type="Pfam" id="PF14368">
    <property type="entry name" value="LTP_2"/>
    <property type="match status" value="1"/>
</dbReference>
<keyword evidence="4" id="KW-0336">GPI-anchor</keyword>
<evidence type="ECO:0000256" key="4">
    <source>
        <dbReference type="ARBA" id="ARBA00022622"/>
    </source>
</evidence>
<keyword evidence="4" id="KW-0472">Membrane</keyword>
<keyword evidence="3" id="KW-1003">Cell membrane</keyword>
<feature type="compositionally biased region" description="Low complexity" evidence="9">
    <location>
        <begin position="126"/>
        <end position="210"/>
    </location>
</feature>
<comment type="caution">
    <text evidence="12">The sequence shown here is derived from an EMBL/GenBank/DDBJ whole genome shotgun (WGS) entry which is preliminary data.</text>
</comment>
<dbReference type="GO" id="GO:0098552">
    <property type="term" value="C:side of membrane"/>
    <property type="evidence" value="ECO:0007669"/>
    <property type="project" value="UniProtKB-KW"/>
</dbReference>
<dbReference type="AlphaFoldDB" id="A0ABC8SH32"/>
<sequence length="247" mass="25085">MEMFMAFPRLIPGLFTLALIVLIIPVHGQISTSCTPSMLITFAPCMNFITNSTSNATSPSSNCCNSLRSLAGNGTQCLCLIVTGNAPFQMPINQTLAISLPRACNMPSVPLQCKATVAPSPPPGPITLGPTTSPTAPSASPQASTVPEQLSPAPATVTTPAPPQASTVPEQLSPAPATVTTPAPPQASTVPQPLSPAPATVTTPVLTPTTNSGIRPVVNSSAANPSHSVAPSILLAVFGAIAALKYY</sequence>
<proteinExistence type="inferred from homology"/>
<dbReference type="SMART" id="SM00499">
    <property type="entry name" value="AAI"/>
    <property type="match status" value="1"/>
</dbReference>
<feature type="chain" id="PRO_5044872928" description="Bifunctional inhibitor/plant lipid transfer protein/seed storage helical domain-containing protein" evidence="10">
    <location>
        <begin position="29"/>
        <end position="247"/>
    </location>
</feature>
<reference evidence="12 13" key="1">
    <citation type="submission" date="2024-02" db="EMBL/GenBank/DDBJ databases">
        <authorList>
            <person name="Vignale AGUSTIN F."/>
            <person name="Sosa J E."/>
            <person name="Modenutti C."/>
        </authorList>
    </citation>
    <scope>NUCLEOTIDE SEQUENCE [LARGE SCALE GENOMIC DNA]</scope>
</reference>
<evidence type="ECO:0000256" key="7">
    <source>
        <dbReference type="ARBA" id="ARBA00023180"/>
    </source>
</evidence>
<dbReference type="PANTHER" id="PTHR33044">
    <property type="entry name" value="BIFUNCTIONAL INHIBITOR/LIPID-TRANSFER PROTEIN/SEED STORAGE 2S ALBUMIN SUPERFAMILY PROTEIN-RELATED"/>
    <property type="match status" value="1"/>
</dbReference>
<comment type="subcellular location">
    <subcellularLocation>
        <location evidence="1">Cell membrane</location>
        <topology evidence="1">Lipid-anchor</topology>
        <topology evidence="1">GPI-anchor</topology>
    </subcellularLocation>
</comment>
<accession>A0ABC8SH32</accession>
<comment type="similarity">
    <text evidence="2">Belongs to the plant LTP family.</text>
</comment>
<evidence type="ECO:0000259" key="11">
    <source>
        <dbReference type="SMART" id="SM00499"/>
    </source>
</evidence>
<feature type="signal peptide" evidence="10">
    <location>
        <begin position="1"/>
        <end position="28"/>
    </location>
</feature>
<organism evidence="12 13">
    <name type="scientific">Ilex paraguariensis</name>
    <name type="common">yerba mate</name>
    <dbReference type="NCBI Taxonomy" id="185542"/>
    <lineage>
        <taxon>Eukaryota</taxon>
        <taxon>Viridiplantae</taxon>
        <taxon>Streptophyta</taxon>
        <taxon>Embryophyta</taxon>
        <taxon>Tracheophyta</taxon>
        <taxon>Spermatophyta</taxon>
        <taxon>Magnoliopsida</taxon>
        <taxon>eudicotyledons</taxon>
        <taxon>Gunneridae</taxon>
        <taxon>Pentapetalae</taxon>
        <taxon>asterids</taxon>
        <taxon>campanulids</taxon>
        <taxon>Aquifoliales</taxon>
        <taxon>Aquifoliaceae</taxon>
        <taxon>Ilex</taxon>
    </lineage>
</organism>
<keyword evidence="5 10" id="KW-0732">Signal</keyword>
<dbReference type="SUPFAM" id="SSF47699">
    <property type="entry name" value="Bifunctional inhibitor/lipid-transfer protein/seed storage 2S albumin"/>
    <property type="match status" value="1"/>
</dbReference>
<dbReference type="Gene3D" id="1.10.110.10">
    <property type="entry name" value="Plant lipid-transfer and hydrophobic proteins"/>
    <property type="match status" value="1"/>
</dbReference>
<protein>
    <recommendedName>
        <fullName evidence="11">Bifunctional inhibitor/plant lipid transfer protein/seed storage helical domain-containing protein</fullName>
    </recommendedName>
</protein>
<dbReference type="CDD" id="cd00010">
    <property type="entry name" value="AAI_LTSS"/>
    <property type="match status" value="1"/>
</dbReference>
<dbReference type="EMBL" id="CAUOFW020002525">
    <property type="protein sequence ID" value="CAK9154404.1"/>
    <property type="molecule type" value="Genomic_DNA"/>
</dbReference>
<evidence type="ECO:0000256" key="1">
    <source>
        <dbReference type="ARBA" id="ARBA00004609"/>
    </source>
</evidence>
<feature type="domain" description="Bifunctional inhibitor/plant lipid transfer protein/seed storage helical" evidence="11">
    <location>
        <begin position="34"/>
        <end position="113"/>
    </location>
</feature>
<dbReference type="InterPro" id="IPR036312">
    <property type="entry name" value="Bifun_inhib/LTP/seed_sf"/>
</dbReference>
<keyword evidence="6" id="KW-1015">Disulfide bond</keyword>
<dbReference type="InterPro" id="IPR043325">
    <property type="entry name" value="LTSS"/>
</dbReference>
<keyword evidence="7" id="KW-0325">Glycoprotein</keyword>
<gene>
    <name evidence="12" type="ORF">ILEXP_LOCUS22723</name>
</gene>
<keyword evidence="8" id="KW-0449">Lipoprotein</keyword>
<name>A0ABC8SH32_9AQUA</name>
<evidence type="ECO:0000256" key="9">
    <source>
        <dbReference type="SAM" id="MobiDB-lite"/>
    </source>
</evidence>
<keyword evidence="13" id="KW-1185">Reference proteome</keyword>
<evidence type="ECO:0000256" key="8">
    <source>
        <dbReference type="ARBA" id="ARBA00023288"/>
    </source>
</evidence>
<dbReference type="Proteomes" id="UP001642360">
    <property type="component" value="Unassembled WGS sequence"/>
</dbReference>
<evidence type="ECO:0000256" key="10">
    <source>
        <dbReference type="SAM" id="SignalP"/>
    </source>
</evidence>
<dbReference type="InterPro" id="IPR016140">
    <property type="entry name" value="Bifunc_inhib/LTP/seed_store"/>
</dbReference>
<evidence type="ECO:0000313" key="12">
    <source>
        <dbReference type="EMBL" id="CAK9154404.1"/>
    </source>
</evidence>
<evidence type="ECO:0000313" key="13">
    <source>
        <dbReference type="Proteomes" id="UP001642360"/>
    </source>
</evidence>
<dbReference type="GO" id="GO:0005886">
    <property type="term" value="C:plasma membrane"/>
    <property type="evidence" value="ECO:0007669"/>
    <property type="project" value="UniProtKB-SubCell"/>
</dbReference>